<evidence type="ECO:0000256" key="2">
    <source>
        <dbReference type="SAM" id="Phobius"/>
    </source>
</evidence>
<dbReference type="InterPro" id="IPR010982">
    <property type="entry name" value="Lambda_DNA-bd_dom_sf"/>
</dbReference>
<comment type="caution">
    <text evidence="4">The sequence shown here is derived from an EMBL/GenBank/DDBJ whole genome shotgun (WGS) entry which is preliminary data.</text>
</comment>
<dbReference type="RefSeq" id="WP_126789108.1">
    <property type="nucleotide sequence ID" value="NZ_PIPN01000003.1"/>
</dbReference>
<dbReference type="Gene3D" id="1.10.260.40">
    <property type="entry name" value="lambda repressor-like DNA-binding domains"/>
    <property type="match status" value="1"/>
</dbReference>
<dbReference type="EMBL" id="PIPN01000003">
    <property type="protein sequence ID" value="RUO29836.1"/>
    <property type="molecule type" value="Genomic_DNA"/>
</dbReference>
<keyword evidence="5" id="KW-1185">Reference proteome</keyword>
<dbReference type="InterPro" id="IPR050400">
    <property type="entry name" value="Bact_Cytoskel_RodZ"/>
</dbReference>
<dbReference type="InterPro" id="IPR025194">
    <property type="entry name" value="RodZ-like_C"/>
</dbReference>
<feature type="region of interest" description="Disordered" evidence="1">
    <location>
        <begin position="161"/>
        <end position="283"/>
    </location>
</feature>
<name>A0ABY0BYS3_9GAMM</name>
<keyword evidence="2" id="KW-0472">Membrane</keyword>
<evidence type="ECO:0000313" key="5">
    <source>
        <dbReference type="Proteomes" id="UP000287410"/>
    </source>
</evidence>
<protein>
    <recommendedName>
        <fullName evidence="3">Cytoskeleton protein RodZ-like C-terminal domain-containing protein</fullName>
    </recommendedName>
</protein>
<dbReference type="Pfam" id="PF13413">
    <property type="entry name" value="HTH_25"/>
    <property type="match status" value="1"/>
</dbReference>
<accession>A0ABY0BYS3</accession>
<feature type="domain" description="Cytoskeleton protein RodZ-like C-terminal" evidence="3">
    <location>
        <begin position="289"/>
        <end position="360"/>
    </location>
</feature>
<dbReference type="PANTHER" id="PTHR34475:SF1">
    <property type="entry name" value="CYTOSKELETON PROTEIN RODZ"/>
    <property type="match status" value="1"/>
</dbReference>
<keyword evidence="2" id="KW-0812">Transmembrane</keyword>
<gene>
    <name evidence="4" type="ORF">CWE12_07645</name>
</gene>
<evidence type="ECO:0000259" key="3">
    <source>
        <dbReference type="Pfam" id="PF13464"/>
    </source>
</evidence>
<dbReference type="Proteomes" id="UP000287410">
    <property type="component" value="Unassembled WGS sequence"/>
</dbReference>
<feature type="compositionally biased region" description="Low complexity" evidence="1">
    <location>
        <begin position="262"/>
        <end position="273"/>
    </location>
</feature>
<feature type="compositionally biased region" description="Basic and acidic residues" evidence="1">
    <location>
        <begin position="218"/>
        <end position="228"/>
    </location>
</feature>
<feature type="transmembrane region" description="Helical" evidence="2">
    <location>
        <begin position="120"/>
        <end position="140"/>
    </location>
</feature>
<proteinExistence type="predicted"/>
<sequence length="365" mass="39997">MTDQQPHQDVSEDAVQRPAPESPGRLLREGRERLQLTTQQVAERLRLRHQIILDLEGDLFSKYVAGTFTRGYLRSYARLVDVDEEKVLAAYASQGIEEPVDQTMQSFSQRAREQSNDNRLMLVTYIIGAVIIGSAVIFWLQNKDSEVEPVAQGMAERMVSEQDASVELEPASSEAESTRATRDPIFIDASVVADRANRDPETASGDAPRSADVIENDQASRDVAERSSENNAESATPEPANSAQGDAVENEAATTAEPVEPTPARQATPQPTEAEAEEAPLPLPDAELVLRFSDDTWIRIEDNNGDAVAFGVKGSGHITELNDQGPYQVTLGAPENVEMYYQGTLVDLSGYRPGRVVRMTLPADE</sequence>
<organism evidence="4 5">
    <name type="scientific">Aliidiomarina sedimenti</name>
    <dbReference type="NCBI Taxonomy" id="1933879"/>
    <lineage>
        <taxon>Bacteria</taxon>
        <taxon>Pseudomonadati</taxon>
        <taxon>Pseudomonadota</taxon>
        <taxon>Gammaproteobacteria</taxon>
        <taxon>Alteromonadales</taxon>
        <taxon>Idiomarinaceae</taxon>
        <taxon>Aliidiomarina</taxon>
    </lineage>
</organism>
<feature type="region of interest" description="Disordered" evidence="1">
    <location>
        <begin position="1"/>
        <end position="25"/>
    </location>
</feature>
<keyword evidence="2" id="KW-1133">Transmembrane helix</keyword>
<dbReference type="PANTHER" id="PTHR34475">
    <property type="match status" value="1"/>
</dbReference>
<dbReference type="Pfam" id="PF13464">
    <property type="entry name" value="RodZ_C"/>
    <property type="match status" value="1"/>
</dbReference>
<reference evidence="4 5" key="1">
    <citation type="journal article" date="2018" name="Front. Microbiol.">
        <title>Genome-Based Analysis Reveals the Taxonomy and Diversity of the Family Idiomarinaceae.</title>
        <authorList>
            <person name="Liu Y."/>
            <person name="Lai Q."/>
            <person name="Shao Z."/>
        </authorList>
    </citation>
    <scope>NUCLEOTIDE SEQUENCE [LARGE SCALE GENOMIC DNA]</scope>
    <source>
        <strain evidence="4 5">GBSy1</strain>
    </source>
</reference>
<evidence type="ECO:0000256" key="1">
    <source>
        <dbReference type="SAM" id="MobiDB-lite"/>
    </source>
</evidence>
<evidence type="ECO:0000313" key="4">
    <source>
        <dbReference type="EMBL" id="RUO29836.1"/>
    </source>
</evidence>
<feature type="compositionally biased region" description="Polar residues" evidence="1">
    <location>
        <begin position="229"/>
        <end position="244"/>
    </location>
</feature>